<dbReference type="AlphaFoldDB" id="A0A061SNS5"/>
<sequence length="181" mass="20891">MSRPDPIVVHCAREQWPLYEGCRFLCPEHSCVKPTARCVNTFDDCECEPWFKKTLWGTCEPDNSRQCFRKQPGHPQEGCDYECPENSCIRDGVTCVESFRDCECWRGFMPVPFQSKCVPKPLPSDVRKHCLREQYPPNPKCNFVCPENSCAKAWRQCIDDVDDCMCNEGYEMNGVGQCIPE</sequence>
<gene>
    <name evidence="1" type="ORF">TSPGSL018_1163</name>
</gene>
<dbReference type="EMBL" id="GBEZ01000525">
    <property type="protein sequence ID" value="JAC84366.1"/>
    <property type="molecule type" value="Transcribed_RNA"/>
</dbReference>
<accession>A0A061SNS5</accession>
<protein>
    <submittedName>
        <fullName evidence="1">Uncharacterized protein</fullName>
    </submittedName>
</protein>
<name>A0A061SNS5_9CHLO</name>
<reference evidence="1" key="1">
    <citation type="submission" date="2014-05" db="EMBL/GenBank/DDBJ databases">
        <title>The transcriptome of the halophilic microalga Tetraselmis sp. GSL018 isolated from the Great Salt Lake, Utah.</title>
        <authorList>
            <person name="Jinkerson R.E."/>
            <person name="D'Adamo S."/>
            <person name="Posewitz M.C."/>
        </authorList>
    </citation>
    <scope>NUCLEOTIDE SEQUENCE</scope>
    <source>
        <strain evidence="1">GSL018</strain>
    </source>
</reference>
<proteinExistence type="predicted"/>
<evidence type="ECO:0000313" key="1">
    <source>
        <dbReference type="EMBL" id="JAC84366.1"/>
    </source>
</evidence>
<organism evidence="1">
    <name type="scientific">Tetraselmis sp. GSL018</name>
    <dbReference type="NCBI Taxonomy" id="582737"/>
    <lineage>
        <taxon>Eukaryota</taxon>
        <taxon>Viridiplantae</taxon>
        <taxon>Chlorophyta</taxon>
        <taxon>core chlorophytes</taxon>
        <taxon>Chlorodendrophyceae</taxon>
        <taxon>Chlorodendrales</taxon>
        <taxon>Chlorodendraceae</taxon>
        <taxon>Tetraselmis</taxon>
    </lineage>
</organism>